<feature type="transmembrane region" description="Helical" evidence="1">
    <location>
        <begin position="31"/>
        <end position="48"/>
    </location>
</feature>
<keyword evidence="1" id="KW-0812">Transmembrane</keyword>
<dbReference type="EMBL" id="DVMO01000150">
    <property type="protein sequence ID" value="HIU28606.1"/>
    <property type="molecule type" value="Genomic_DNA"/>
</dbReference>
<keyword evidence="1" id="KW-1133">Transmembrane helix</keyword>
<evidence type="ECO:0000313" key="3">
    <source>
        <dbReference type="Proteomes" id="UP000824091"/>
    </source>
</evidence>
<protein>
    <submittedName>
        <fullName evidence="2">DUF3267 domain-containing protein</fullName>
    </submittedName>
</protein>
<proteinExistence type="predicted"/>
<evidence type="ECO:0000313" key="2">
    <source>
        <dbReference type="EMBL" id="HIU28606.1"/>
    </source>
</evidence>
<dbReference type="Proteomes" id="UP000824091">
    <property type="component" value="Unassembled WGS sequence"/>
</dbReference>
<name>A0A9D1I575_9FIRM</name>
<dbReference type="InterPro" id="IPR021683">
    <property type="entry name" value="DUF3267"/>
</dbReference>
<organism evidence="2 3">
    <name type="scientific">Candidatus Fimisoma avicola</name>
    <dbReference type="NCBI Taxonomy" id="2840826"/>
    <lineage>
        <taxon>Bacteria</taxon>
        <taxon>Bacillati</taxon>
        <taxon>Bacillota</taxon>
        <taxon>Clostridia</taxon>
        <taxon>Eubacteriales</taxon>
        <taxon>Candidatus Fimisoma</taxon>
    </lineage>
</organism>
<reference evidence="2" key="2">
    <citation type="journal article" date="2021" name="PeerJ">
        <title>Extensive microbial diversity within the chicken gut microbiome revealed by metagenomics and culture.</title>
        <authorList>
            <person name="Gilroy R."/>
            <person name="Ravi A."/>
            <person name="Getino M."/>
            <person name="Pursley I."/>
            <person name="Horton D.L."/>
            <person name="Alikhan N.F."/>
            <person name="Baker D."/>
            <person name="Gharbi K."/>
            <person name="Hall N."/>
            <person name="Watson M."/>
            <person name="Adriaenssens E.M."/>
            <person name="Foster-Nyarko E."/>
            <person name="Jarju S."/>
            <person name="Secka A."/>
            <person name="Antonio M."/>
            <person name="Oren A."/>
            <person name="Chaudhuri R.R."/>
            <person name="La Ragione R."/>
            <person name="Hildebrand F."/>
            <person name="Pallen M.J."/>
        </authorList>
    </citation>
    <scope>NUCLEOTIDE SEQUENCE</scope>
    <source>
        <strain evidence="2">11300</strain>
    </source>
</reference>
<accession>A0A9D1I575</accession>
<dbReference type="AlphaFoldDB" id="A0A9D1I575"/>
<feature type="transmembrane region" description="Helical" evidence="1">
    <location>
        <begin position="121"/>
        <end position="141"/>
    </location>
</feature>
<gene>
    <name evidence="2" type="ORF">IAD16_09570</name>
</gene>
<comment type="caution">
    <text evidence="2">The sequence shown here is derived from an EMBL/GenBank/DDBJ whole genome shotgun (WGS) entry which is preliminary data.</text>
</comment>
<feature type="transmembrane region" description="Helical" evidence="1">
    <location>
        <begin position="147"/>
        <end position="173"/>
    </location>
</feature>
<keyword evidence="1" id="KW-0472">Membrane</keyword>
<reference evidence="2" key="1">
    <citation type="submission" date="2020-10" db="EMBL/GenBank/DDBJ databases">
        <authorList>
            <person name="Gilroy R."/>
        </authorList>
    </citation>
    <scope>NUCLEOTIDE SEQUENCE</scope>
    <source>
        <strain evidence="2">11300</strain>
    </source>
</reference>
<dbReference type="Pfam" id="PF11667">
    <property type="entry name" value="DUF3267"/>
    <property type="match status" value="1"/>
</dbReference>
<sequence length="196" mass="22048">MKKFAFSSLPKGYELYKRIDLTKDRQAQKAVSLWGIAAALALIVPMLFVHPIGRSFDMPLGKILFCIAAAVVAMVVYVFIHEWTHGIFIRLFTGERGSFGFDSRYFMAYARSDSFIARGPYMVIALAPLVIWTIVLAMLLGDIDGRYFWYLYAVQILNVTGAAGDIYVTVSLLRMPKGILARDSGTAMDFYMETKI</sequence>
<evidence type="ECO:0000256" key="1">
    <source>
        <dbReference type="SAM" id="Phobius"/>
    </source>
</evidence>
<feature type="transmembrane region" description="Helical" evidence="1">
    <location>
        <begin position="60"/>
        <end position="80"/>
    </location>
</feature>